<dbReference type="InterPro" id="IPR036028">
    <property type="entry name" value="SH3-like_dom_sf"/>
</dbReference>
<keyword evidence="8" id="KW-1185">Reference proteome</keyword>
<dbReference type="PROSITE" id="PS50001">
    <property type="entry name" value="SH2"/>
    <property type="match status" value="1"/>
</dbReference>
<dbReference type="Pfam" id="PF00017">
    <property type="entry name" value="SH2"/>
    <property type="match status" value="1"/>
</dbReference>
<evidence type="ECO:0000256" key="2">
    <source>
        <dbReference type="ARBA" id="ARBA00022999"/>
    </source>
</evidence>
<dbReference type="InterPro" id="IPR001452">
    <property type="entry name" value="SH3_domain"/>
</dbReference>
<evidence type="ECO:0000313" key="7">
    <source>
        <dbReference type="EMBL" id="CBY20939.1"/>
    </source>
</evidence>
<dbReference type="Pfam" id="PF00018">
    <property type="entry name" value="SH3_1"/>
    <property type="match status" value="1"/>
</dbReference>
<evidence type="ECO:0000259" key="6">
    <source>
        <dbReference type="PROSITE" id="PS50002"/>
    </source>
</evidence>
<dbReference type="PRINTS" id="PR00401">
    <property type="entry name" value="SH2DOMAIN"/>
</dbReference>
<dbReference type="InterPro" id="IPR036860">
    <property type="entry name" value="SH2_dom_sf"/>
</dbReference>
<reference evidence="7" key="1">
    <citation type="journal article" date="2010" name="Science">
        <title>Plasticity of animal genome architecture unmasked by rapid evolution of a pelagic tunicate.</title>
        <authorList>
            <person name="Denoeud F."/>
            <person name="Henriet S."/>
            <person name="Mungpakdee S."/>
            <person name="Aury J.M."/>
            <person name="Da Silva C."/>
            <person name="Brinkmann H."/>
            <person name="Mikhaleva J."/>
            <person name="Olsen L.C."/>
            <person name="Jubin C."/>
            <person name="Canestro C."/>
            <person name="Bouquet J.M."/>
            <person name="Danks G."/>
            <person name="Poulain J."/>
            <person name="Campsteijn C."/>
            <person name="Adamski M."/>
            <person name="Cross I."/>
            <person name="Yadetie F."/>
            <person name="Muffato M."/>
            <person name="Louis A."/>
            <person name="Butcher S."/>
            <person name="Tsagkogeorga G."/>
            <person name="Konrad A."/>
            <person name="Singh S."/>
            <person name="Jensen M.F."/>
            <person name="Cong E.H."/>
            <person name="Eikeseth-Otteraa H."/>
            <person name="Noel B."/>
            <person name="Anthouard V."/>
            <person name="Porcel B.M."/>
            <person name="Kachouri-Lafond R."/>
            <person name="Nishino A."/>
            <person name="Ugolini M."/>
            <person name="Chourrout P."/>
            <person name="Nishida H."/>
            <person name="Aasland R."/>
            <person name="Huzurbazar S."/>
            <person name="Westhof E."/>
            <person name="Delsuc F."/>
            <person name="Lehrach H."/>
            <person name="Reinhardt R."/>
            <person name="Weissenbach J."/>
            <person name="Roy S.W."/>
            <person name="Artiguenave F."/>
            <person name="Postlethwait J.H."/>
            <person name="Manak J.R."/>
            <person name="Thompson E.M."/>
            <person name="Jaillon O."/>
            <person name="Du Pasquier L."/>
            <person name="Boudinot P."/>
            <person name="Liberles D.A."/>
            <person name="Volff J.N."/>
            <person name="Philippe H."/>
            <person name="Lenhard B."/>
            <person name="Roest Crollius H."/>
            <person name="Wincker P."/>
            <person name="Chourrout D."/>
        </authorList>
    </citation>
    <scope>NUCLEOTIDE SEQUENCE [LARGE SCALE GENOMIC DNA]</scope>
</reference>
<dbReference type="PRINTS" id="PR00452">
    <property type="entry name" value="SH3DOMAIN"/>
</dbReference>
<dbReference type="SMART" id="SM00326">
    <property type="entry name" value="SH3"/>
    <property type="match status" value="2"/>
</dbReference>
<sequence length="240" mass="27973">MEARALHDYVAKSSDELSFRQGDFLNLIDLQTSRAEFQGRTGYIPANYVELMPNHWYHGDIPRQHAEQILSRQDLPRGAFLIRASENSGGPGAFSLSVKNTSHRNLVEHYRILKNQQGQYHLWSETFFSLNQLVHHHMQHSVSRDTDLKLVDINFKEPPPVETFPAIATYRFKKEQNDELGFEPNTLIQVHVSVPGHEKSNLDSDWWFGHLQSHPEREGFFPKNYVRVDDATRHKYRLNL</sequence>
<dbReference type="OrthoDB" id="10255964at2759"/>
<proteinExistence type="predicted"/>
<dbReference type="Gene3D" id="2.30.30.40">
    <property type="entry name" value="SH3 Domains"/>
    <property type="match status" value="2"/>
</dbReference>
<evidence type="ECO:0000256" key="3">
    <source>
        <dbReference type="PROSITE-ProRule" id="PRU00191"/>
    </source>
</evidence>
<dbReference type="InterPro" id="IPR000980">
    <property type="entry name" value="SH2"/>
</dbReference>
<keyword evidence="2 3" id="KW-0727">SH2 domain</keyword>
<dbReference type="SUPFAM" id="SSF50044">
    <property type="entry name" value="SH3-domain"/>
    <property type="match status" value="2"/>
</dbReference>
<dbReference type="SMART" id="SM00252">
    <property type="entry name" value="SH2"/>
    <property type="match status" value="1"/>
</dbReference>
<keyword evidence="1 4" id="KW-0728">SH3 domain</keyword>
<gene>
    <name evidence="7" type="ORF">GSOID_T00000948001</name>
</gene>
<dbReference type="EMBL" id="FN653015">
    <property type="protein sequence ID" value="CBY20939.1"/>
    <property type="molecule type" value="Genomic_DNA"/>
</dbReference>
<dbReference type="SUPFAM" id="SSF55550">
    <property type="entry name" value="SH2 domain"/>
    <property type="match status" value="1"/>
</dbReference>
<feature type="domain" description="SH3" evidence="6">
    <location>
        <begin position="161"/>
        <end position="231"/>
    </location>
</feature>
<dbReference type="PANTHER" id="PTHR46037">
    <property type="entry name" value="PROTEIN ENHANCER OF SEVENLESS 2B"/>
    <property type="match status" value="1"/>
</dbReference>
<evidence type="ECO:0000313" key="8">
    <source>
        <dbReference type="Proteomes" id="UP000001307"/>
    </source>
</evidence>
<dbReference type="InParanoid" id="E4WQP8"/>
<dbReference type="CDD" id="cd09941">
    <property type="entry name" value="SH2_Grb2_like"/>
    <property type="match status" value="1"/>
</dbReference>
<dbReference type="AlphaFoldDB" id="E4WQP8"/>
<evidence type="ECO:0008006" key="9">
    <source>
        <dbReference type="Google" id="ProtNLM"/>
    </source>
</evidence>
<evidence type="ECO:0000256" key="4">
    <source>
        <dbReference type="PROSITE-ProRule" id="PRU00192"/>
    </source>
</evidence>
<dbReference type="PROSITE" id="PS50002">
    <property type="entry name" value="SH3"/>
    <property type="match status" value="2"/>
</dbReference>
<accession>E4WQP8</accession>
<dbReference type="FunCoup" id="E4WQP8">
    <property type="interactions" value="136"/>
</dbReference>
<evidence type="ECO:0000256" key="1">
    <source>
        <dbReference type="ARBA" id="ARBA00022443"/>
    </source>
</evidence>
<feature type="domain" description="SH3" evidence="6">
    <location>
        <begin position="1"/>
        <end position="54"/>
    </location>
</feature>
<evidence type="ECO:0000259" key="5">
    <source>
        <dbReference type="PROSITE" id="PS50001"/>
    </source>
</evidence>
<name>E4WQP8_OIKDI</name>
<protein>
    <recommendedName>
        <fullName evidence="9">SH2 domain-containing protein</fullName>
    </recommendedName>
</protein>
<dbReference type="Gene3D" id="3.30.505.10">
    <property type="entry name" value="SH2 domain"/>
    <property type="match status" value="1"/>
</dbReference>
<dbReference type="InterPro" id="IPR043539">
    <property type="entry name" value="Grb2-like"/>
</dbReference>
<organism evidence="7">
    <name type="scientific">Oikopleura dioica</name>
    <name type="common">Tunicate</name>
    <dbReference type="NCBI Taxonomy" id="34765"/>
    <lineage>
        <taxon>Eukaryota</taxon>
        <taxon>Metazoa</taxon>
        <taxon>Chordata</taxon>
        <taxon>Tunicata</taxon>
        <taxon>Appendicularia</taxon>
        <taxon>Copelata</taxon>
        <taxon>Oikopleuridae</taxon>
        <taxon>Oikopleura</taxon>
    </lineage>
</organism>
<dbReference type="Proteomes" id="UP000001307">
    <property type="component" value="Unassembled WGS sequence"/>
</dbReference>
<feature type="domain" description="SH2" evidence="5">
    <location>
        <begin position="56"/>
        <end position="159"/>
    </location>
</feature>